<evidence type="ECO:0000313" key="1">
    <source>
        <dbReference type="EMBL" id="AGP36448.1"/>
    </source>
</evidence>
<sequence length="126" mass="14024">MAASDLERLALHRAAMTVIIEMMDRVDDSLAKMSEVFAASERAYLALARDHAGLDAILRDLLELAVWEDYGLLRGVGDFLGALQEEHANLAVRELSGIIAELRRERLDDQLARALTLRKAVLAPWV</sequence>
<proteinExistence type="predicted"/>
<dbReference type="KEGG" id="scu:SCE1572_19300"/>
<dbReference type="AlphaFoldDB" id="S4Y0N2"/>
<gene>
    <name evidence="1" type="ORF">SCE1572_19300</name>
</gene>
<dbReference type="HOGENOM" id="CLU_1980112_0_0_7"/>
<dbReference type="Proteomes" id="UP000014803">
    <property type="component" value="Chromosome"/>
</dbReference>
<organism evidence="1 2">
    <name type="scientific">Sorangium cellulosum So0157-2</name>
    <dbReference type="NCBI Taxonomy" id="1254432"/>
    <lineage>
        <taxon>Bacteria</taxon>
        <taxon>Pseudomonadati</taxon>
        <taxon>Myxococcota</taxon>
        <taxon>Polyangia</taxon>
        <taxon>Polyangiales</taxon>
        <taxon>Polyangiaceae</taxon>
        <taxon>Sorangium</taxon>
    </lineage>
</organism>
<protein>
    <submittedName>
        <fullName evidence="1">Uncharacterized protein</fullName>
    </submittedName>
</protein>
<dbReference type="RefSeq" id="WP_020735798.1">
    <property type="nucleotide sequence ID" value="NC_021658.1"/>
</dbReference>
<reference evidence="1 2" key="1">
    <citation type="journal article" date="2013" name="Sci. Rep.">
        <title>Extraordinary expansion of a Sorangium cellulosum genome from an alkaline milieu.</title>
        <authorList>
            <person name="Han K."/>
            <person name="Li Z.F."/>
            <person name="Peng R."/>
            <person name="Zhu L.P."/>
            <person name="Zhou T."/>
            <person name="Wang L.G."/>
            <person name="Li S.G."/>
            <person name="Zhang X.B."/>
            <person name="Hu W."/>
            <person name="Wu Z.H."/>
            <person name="Qin N."/>
            <person name="Li Y.Z."/>
        </authorList>
    </citation>
    <scope>NUCLEOTIDE SEQUENCE [LARGE SCALE GENOMIC DNA]</scope>
    <source>
        <strain evidence="1 2">So0157-2</strain>
    </source>
</reference>
<dbReference type="EMBL" id="CP003969">
    <property type="protein sequence ID" value="AGP36448.1"/>
    <property type="molecule type" value="Genomic_DNA"/>
</dbReference>
<accession>S4Y0N2</accession>
<dbReference type="OrthoDB" id="5523233at2"/>
<evidence type="ECO:0000313" key="2">
    <source>
        <dbReference type="Proteomes" id="UP000014803"/>
    </source>
</evidence>
<dbReference type="PATRIC" id="fig|1254432.3.peg.4366"/>
<name>S4Y0N2_SORCE</name>